<dbReference type="Proteomes" id="UP000016496">
    <property type="component" value="Unassembled WGS sequence"/>
</dbReference>
<dbReference type="HOGENOM" id="CLU_000445_89_2_10"/>
<dbReference type="Gene3D" id="3.30.565.10">
    <property type="entry name" value="Histidine kinase-like ATPase, C-terminal domain"/>
    <property type="match status" value="1"/>
</dbReference>
<evidence type="ECO:0000256" key="7">
    <source>
        <dbReference type="ARBA" id="ARBA00022741"/>
    </source>
</evidence>
<dbReference type="InterPro" id="IPR005467">
    <property type="entry name" value="His_kinase_dom"/>
</dbReference>
<comment type="subcellular location">
    <subcellularLocation>
        <location evidence="2">Cell membrane</location>
    </subcellularLocation>
</comment>
<reference evidence="13 14" key="1">
    <citation type="submission" date="2013-08" db="EMBL/GenBank/DDBJ databases">
        <authorList>
            <person name="Weinstock G."/>
            <person name="Sodergren E."/>
            <person name="Wylie T."/>
            <person name="Fulton L."/>
            <person name="Fulton R."/>
            <person name="Fronick C."/>
            <person name="O'Laughlin M."/>
            <person name="Godfrey J."/>
            <person name="Miner T."/>
            <person name="Herter B."/>
            <person name="Appelbaum E."/>
            <person name="Cordes M."/>
            <person name="Lek S."/>
            <person name="Wollam A."/>
            <person name="Pepin K.H."/>
            <person name="Palsikar V.B."/>
            <person name="Mitreva M."/>
            <person name="Wilson R.K."/>
        </authorList>
    </citation>
    <scope>NUCLEOTIDE SEQUENCE [LARGE SCALE GENOMIC DNA]</scope>
    <source>
        <strain evidence="13 14">F0041</strain>
    </source>
</reference>
<sequence>MALQIIAVTLSVILLTGMLFEIKRKRQIQQSLALESNKLKSANHINNAIFKNIHAFILLVNKELTVLHTNYYERTGTLKTQEEKKVGDLLQCRNALSSKSGCGTHPFCASCPIRQTTLKAFEEKKSFSDLEATVELKLNGNQETTCNTVISGTYLLLDGEENMVITVHDVTKQKRTEEELKIAKEKAEKANLSKSVFLANMSHEIRTPINAITGFSEILSYTNVEEEKIQYKEIIKMNADLLLQLVNDILDLSKIEAGTIDFTYTNIDVNQLLSDLRQLFQMRIAHTEKNNKIEIITEPGLSACLIKTDQNRLIQVLSNFIANAIKFTEAGNIRIGYQSKENELYFYVSDTGSGIPQDKLQDIFERFVKLNKEEKNGTGLGLAISKGIVNKLGGRIGVESEIGKGSTFWFTLPLCPDCDLTEGSNFLKSFN</sequence>
<dbReference type="SUPFAM" id="SSF55874">
    <property type="entry name" value="ATPase domain of HSP90 chaperone/DNA topoisomerase II/histidine kinase"/>
    <property type="match status" value="1"/>
</dbReference>
<dbReference type="GO" id="GO:0005524">
    <property type="term" value="F:ATP binding"/>
    <property type="evidence" value="ECO:0007669"/>
    <property type="project" value="UniProtKB-KW"/>
</dbReference>
<gene>
    <name evidence="13" type="ORF">HMPREF1981_01755</name>
</gene>
<dbReference type="InterPro" id="IPR004358">
    <property type="entry name" value="Sig_transdc_His_kin-like_C"/>
</dbReference>
<evidence type="ECO:0000256" key="6">
    <source>
        <dbReference type="ARBA" id="ARBA00022679"/>
    </source>
</evidence>
<evidence type="ECO:0000313" key="13">
    <source>
        <dbReference type="EMBL" id="ERI85401.1"/>
    </source>
</evidence>
<evidence type="ECO:0000256" key="1">
    <source>
        <dbReference type="ARBA" id="ARBA00000085"/>
    </source>
</evidence>
<dbReference type="PRINTS" id="PR00344">
    <property type="entry name" value="BCTRLSENSOR"/>
</dbReference>
<dbReference type="Gene3D" id="1.10.287.130">
    <property type="match status" value="1"/>
</dbReference>
<dbReference type="CDD" id="cd16922">
    <property type="entry name" value="HATPase_EvgS-ArcB-TorS-like"/>
    <property type="match status" value="1"/>
</dbReference>
<evidence type="ECO:0000256" key="11">
    <source>
        <dbReference type="ARBA" id="ARBA00023136"/>
    </source>
</evidence>
<dbReference type="AlphaFoldDB" id="U2DZM3"/>
<dbReference type="SUPFAM" id="SSF47384">
    <property type="entry name" value="Homodimeric domain of signal transducing histidine kinase"/>
    <property type="match status" value="1"/>
</dbReference>
<evidence type="ECO:0000256" key="9">
    <source>
        <dbReference type="ARBA" id="ARBA00022840"/>
    </source>
</evidence>
<dbReference type="CDD" id="cd00082">
    <property type="entry name" value="HisKA"/>
    <property type="match status" value="1"/>
</dbReference>
<evidence type="ECO:0000256" key="2">
    <source>
        <dbReference type="ARBA" id="ARBA00004236"/>
    </source>
</evidence>
<name>U2DZM3_9BACE</name>
<dbReference type="InterPro" id="IPR036890">
    <property type="entry name" value="HATPase_C_sf"/>
</dbReference>
<dbReference type="InterPro" id="IPR003594">
    <property type="entry name" value="HATPase_dom"/>
</dbReference>
<keyword evidence="11" id="KW-0472">Membrane</keyword>
<evidence type="ECO:0000256" key="3">
    <source>
        <dbReference type="ARBA" id="ARBA00012438"/>
    </source>
</evidence>
<comment type="catalytic activity">
    <reaction evidence="1">
        <text>ATP + protein L-histidine = ADP + protein N-phospho-L-histidine.</text>
        <dbReference type="EC" id="2.7.13.3"/>
    </reaction>
</comment>
<dbReference type="SMART" id="SM00387">
    <property type="entry name" value="HATPase_c"/>
    <property type="match status" value="1"/>
</dbReference>
<keyword evidence="5" id="KW-0597">Phosphoprotein</keyword>
<dbReference type="FunFam" id="3.30.565.10:FF:000023">
    <property type="entry name" value="PAS domain-containing sensor histidine kinase"/>
    <property type="match status" value="1"/>
</dbReference>
<accession>U2DZM3</accession>
<dbReference type="Pfam" id="PF02518">
    <property type="entry name" value="HATPase_c"/>
    <property type="match status" value="1"/>
</dbReference>
<dbReference type="SMART" id="SM00388">
    <property type="entry name" value="HisKA"/>
    <property type="match status" value="1"/>
</dbReference>
<dbReference type="EC" id="2.7.13.3" evidence="3"/>
<dbReference type="GO" id="GO:0000155">
    <property type="term" value="F:phosphorelay sensor kinase activity"/>
    <property type="evidence" value="ECO:0007669"/>
    <property type="project" value="InterPro"/>
</dbReference>
<dbReference type="InterPro" id="IPR003661">
    <property type="entry name" value="HisK_dim/P_dom"/>
</dbReference>
<evidence type="ECO:0000256" key="8">
    <source>
        <dbReference type="ARBA" id="ARBA00022777"/>
    </source>
</evidence>
<keyword evidence="4" id="KW-1003">Cell membrane</keyword>
<dbReference type="InterPro" id="IPR036097">
    <property type="entry name" value="HisK_dim/P_sf"/>
</dbReference>
<keyword evidence="7" id="KW-0547">Nucleotide-binding</keyword>
<dbReference type="Gene3D" id="3.30.450.20">
    <property type="entry name" value="PAS domain"/>
    <property type="match status" value="1"/>
</dbReference>
<organism evidence="13 14">
    <name type="scientific">Bacteroides pyogenes F0041</name>
    <dbReference type="NCBI Taxonomy" id="1321819"/>
    <lineage>
        <taxon>Bacteria</taxon>
        <taxon>Pseudomonadati</taxon>
        <taxon>Bacteroidota</taxon>
        <taxon>Bacteroidia</taxon>
        <taxon>Bacteroidales</taxon>
        <taxon>Bacteroidaceae</taxon>
        <taxon>Bacteroides</taxon>
    </lineage>
</organism>
<protein>
    <recommendedName>
        <fullName evidence="3">histidine kinase</fullName>
        <ecNumber evidence="3">2.7.13.3</ecNumber>
    </recommendedName>
</protein>
<keyword evidence="6" id="KW-0808">Transferase</keyword>
<keyword evidence="8 13" id="KW-0418">Kinase</keyword>
<dbReference type="PATRIC" id="fig|1321819.3.peg.1621"/>
<evidence type="ECO:0000259" key="12">
    <source>
        <dbReference type="PROSITE" id="PS50109"/>
    </source>
</evidence>
<dbReference type="PROSITE" id="PS50109">
    <property type="entry name" value="HIS_KIN"/>
    <property type="match status" value="1"/>
</dbReference>
<evidence type="ECO:0000256" key="4">
    <source>
        <dbReference type="ARBA" id="ARBA00022475"/>
    </source>
</evidence>
<evidence type="ECO:0000256" key="5">
    <source>
        <dbReference type="ARBA" id="ARBA00022553"/>
    </source>
</evidence>
<evidence type="ECO:0000256" key="10">
    <source>
        <dbReference type="ARBA" id="ARBA00023012"/>
    </source>
</evidence>
<dbReference type="PANTHER" id="PTHR43711:SF31">
    <property type="entry name" value="HISTIDINE KINASE"/>
    <property type="match status" value="1"/>
</dbReference>
<dbReference type="EMBL" id="AWSV01000093">
    <property type="protein sequence ID" value="ERI85401.1"/>
    <property type="molecule type" value="Genomic_DNA"/>
</dbReference>
<feature type="domain" description="Histidine kinase" evidence="12">
    <location>
        <begin position="200"/>
        <end position="416"/>
    </location>
</feature>
<evidence type="ECO:0000313" key="14">
    <source>
        <dbReference type="Proteomes" id="UP000016496"/>
    </source>
</evidence>
<comment type="caution">
    <text evidence="13">The sequence shown here is derived from an EMBL/GenBank/DDBJ whole genome shotgun (WGS) entry which is preliminary data.</text>
</comment>
<dbReference type="GO" id="GO:0005886">
    <property type="term" value="C:plasma membrane"/>
    <property type="evidence" value="ECO:0007669"/>
    <property type="project" value="UniProtKB-SubCell"/>
</dbReference>
<dbReference type="PANTHER" id="PTHR43711">
    <property type="entry name" value="TWO-COMPONENT HISTIDINE KINASE"/>
    <property type="match status" value="1"/>
</dbReference>
<keyword evidence="9" id="KW-0067">ATP-binding</keyword>
<proteinExistence type="predicted"/>
<dbReference type="InterPro" id="IPR050736">
    <property type="entry name" value="Sensor_HK_Regulatory"/>
</dbReference>
<dbReference type="Pfam" id="PF00512">
    <property type="entry name" value="HisKA"/>
    <property type="match status" value="1"/>
</dbReference>
<keyword evidence="10" id="KW-0902">Two-component regulatory system</keyword>